<dbReference type="InterPro" id="IPR018637">
    <property type="entry name" value="DUF2059"/>
</dbReference>
<dbReference type="RefSeq" id="WP_154148274.1">
    <property type="nucleotide sequence ID" value="NZ_SZWE01000001.1"/>
</dbReference>
<accession>A0A844CGY8</accession>
<gene>
    <name evidence="2" type="ORF">FDP25_00740</name>
</gene>
<comment type="caution">
    <text evidence="2">The sequence shown here is derived from an EMBL/GenBank/DDBJ whole genome shotgun (WGS) entry which is preliminary data.</text>
</comment>
<evidence type="ECO:0000313" key="3">
    <source>
        <dbReference type="Proteomes" id="UP000564704"/>
    </source>
</evidence>
<feature type="domain" description="DUF2059" evidence="1">
    <location>
        <begin position="85"/>
        <end position="130"/>
    </location>
</feature>
<dbReference type="EMBL" id="SZWE01000001">
    <property type="protein sequence ID" value="MRU13952.1"/>
    <property type="molecule type" value="Genomic_DNA"/>
</dbReference>
<evidence type="ECO:0000259" key="1">
    <source>
        <dbReference type="Pfam" id="PF09832"/>
    </source>
</evidence>
<evidence type="ECO:0000313" key="2">
    <source>
        <dbReference type="EMBL" id="MRU13952.1"/>
    </source>
</evidence>
<name>A0A844CGY8_9RHOB</name>
<dbReference type="Pfam" id="PF09832">
    <property type="entry name" value="DUF2059"/>
    <property type="match status" value="1"/>
</dbReference>
<dbReference type="OrthoDB" id="7830101at2"/>
<sequence>MPRVIPMPRLMMLLLPVLLVVMQAGPLRAADRDRLEAFLEVTGFGVALDSLALSAADAPRMLGMEASDFGSDWERVANEVFDTGEMRKTALDILSQTLSEEDLAHAAGFYASDLGQRLVEVENASHMVEDDSGKREDGEERVTAMMRAGDTRLQVIKGLNAAIDQSGNAVRAVQEVQVRFLMAASHAGVLERAIDEESLRALLKQGENELRIQLKAGALANAAYTYADISTEDLDAYREALEHPRMQRVYELMNAVQFEIMAGRYERLAARMADLHPGQEL</sequence>
<proteinExistence type="predicted"/>
<dbReference type="Proteomes" id="UP000564704">
    <property type="component" value="Unassembled WGS sequence"/>
</dbReference>
<protein>
    <submittedName>
        <fullName evidence="2">DUF2059 domain-containing protein</fullName>
    </submittedName>
</protein>
<dbReference type="AlphaFoldDB" id="A0A844CGY8"/>
<reference evidence="2 3" key="1">
    <citation type="submission" date="2019-05" db="EMBL/GenBank/DDBJ databases">
        <title>Roseovarius bejariae sp. nov., a moderately halophylic bacterium isolated from a saline soil in Rambla Salada (Murcia).</title>
        <authorList>
            <person name="Castro D.J."/>
            <person name="Gomez-Altuve A."/>
            <person name="Reina J.C."/>
            <person name="Rodriguez M."/>
            <person name="Sampedro I."/>
            <person name="Llamas I."/>
            <person name="Martinez-Checa F."/>
        </authorList>
    </citation>
    <scope>NUCLEOTIDE SEQUENCE [LARGE SCALE GENOMIC DNA]</scope>
    <source>
        <strain evidence="2 3">A21</strain>
    </source>
</reference>
<organism evidence="2 3">
    <name type="scientific">Roseovarius bejariae</name>
    <dbReference type="NCBI Taxonomy" id="2576383"/>
    <lineage>
        <taxon>Bacteria</taxon>
        <taxon>Pseudomonadati</taxon>
        <taxon>Pseudomonadota</taxon>
        <taxon>Alphaproteobacteria</taxon>
        <taxon>Rhodobacterales</taxon>
        <taxon>Roseobacteraceae</taxon>
        <taxon>Roseovarius</taxon>
    </lineage>
</organism>
<keyword evidence="3" id="KW-1185">Reference proteome</keyword>